<feature type="transmembrane region" description="Helical" evidence="1">
    <location>
        <begin position="17"/>
        <end position="36"/>
    </location>
</feature>
<accession>A0ABP1A3L2</accession>
<evidence type="ECO:0000313" key="3">
    <source>
        <dbReference type="Proteomes" id="UP001497522"/>
    </source>
</evidence>
<keyword evidence="3" id="KW-1185">Reference proteome</keyword>
<dbReference type="EMBL" id="OZ023702">
    <property type="protein sequence ID" value="CAK9857063.1"/>
    <property type="molecule type" value="Genomic_DNA"/>
</dbReference>
<keyword evidence="1" id="KW-0472">Membrane</keyword>
<keyword evidence="1" id="KW-0812">Transmembrane</keyword>
<dbReference type="Proteomes" id="UP001497522">
    <property type="component" value="Chromosome 1"/>
</dbReference>
<evidence type="ECO:0000313" key="2">
    <source>
        <dbReference type="EMBL" id="CAK9857063.1"/>
    </source>
</evidence>
<protein>
    <submittedName>
        <fullName evidence="2">Uncharacterized protein</fullName>
    </submittedName>
</protein>
<sequence>MQIRSIAGKDNAMASKLLIPILLGAICMITSITYLARARYSEYFKESEVISIPVATLDTAALVLECRHLRRGMRLTCFPRTIFHHPSSVED</sequence>
<proteinExistence type="predicted"/>
<keyword evidence="1" id="KW-1133">Transmembrane helix</keyword>
<organism evidence="2 3">
    <name type="scientific">Sphagnum jensenii</name>
    <dbReference type="NCBI Taxonomy" id="128206"/>
    <lineage>
        <taxon>Eukaryota</taxon>
        <taxon>Viridiplantae</taxon>
        <taxon>Streptophyta</taxon>
        <taxon>Embryophyta</taxon>
        <taxon>Bryophyta</taxon>
        <taxon>Sphagnophytina</taxon>
        <taxon>Sphagnopsida</taxon>
        <taxon>Sphagnales</taxon>
        <taxon>Sphagnaceae</taxon>
        <taxon>Sphagnum</taxon>
    </lineage>
</organism>
<reference evidence="2 3" key="1">
    <citation type="submission" date="2024-03" db="EMBL/GenBank/DDBJ databases">
        <authorList>
            <consortium name="ELIXIR-Norway"/>
            <consortium name="Elixir Norway"/>
        </authorList>
    </citation>
    <scope>NUCLEOTIDE SEQUENCE [LARGE SCALE GENOMIC DNA]</scope>
</reference>
<evidence type="ECO:0000256" key="1">
    <source>
        <dbReference type="SAM" id="Phobius"/>
    </source>
</evidence>
<name>A0ABP1A3L2_9BRYO</name>
<gene>
    <name evidence="2" type="ORF">CSSPJE1EN2_LOCUS58</name>
</gene>